<dbReference type="Pfam" id="PF00651">
    <property type="entry name" value="BTB"/>
    <property type="match status" value="1"/>
</dbReference>
<feature type="compositionally biased region" description="Polar residues" evidence="2">
    <location>
        <begin position="140"/>
        <end position="151"/>
    </location>
</feature>
<sequence>MSQDQFRLKWKNHSNNLLNVFDRLFFNESFTDITLVAEGRSIRAHKMVLSACSSYFEQLFLEQPEFACFPGPMIVVMRETSFEDLSLIMEFMYKGEVNILQGQLGSLLKTATSLRVKGLTQANQEMKTNRDIDPLEKVSPQCQTRSQVSSPTPAPALLLQDQPKTQKSITNSTDDRAESTSRKRRRIRPKLVSSSDQNNSDSLSDNSQSSFPTFTPRIENVVSMEAMKKTQLNRDSRVPLMQQIFTETMKSPTFAESLESSQTKRNPVHQIQDSSTASSSESDQQQKVNKEQCDEACRFFRGYTIYQFNDYIAHCQGTRQQYWEEPFTQAVLNGIQDRELDMRKGAQLLGVSYSTLYGRYKYIQT</sequence>
<proteinExistence type="predicted"/>
<organism evidence="4 5">
    <name type="scientific">Daphnia galeata</name>
    <dbReference type="NCBI Taxonomy" id="27404"/>
    <lineage>
        <taxon>Eukaryota</taxon>
        <taxon>Metazoa</taxon>
        <taxon>Ecdysozoa</taxon>
        <taxon>Arthropoda</taxon>
        <taxon>Crustacea</taxon>
        <taxon>Branchiopoda</taxon>
        <taxon>Diplostraca</taxon>
        <taxon>Cladocera</taxon>
        <taxon>Anomopoda</taxon>
        <taxon>Daphniidae</taxon>
        <taxon>Daphnia</taxon>
    </lineage>
</organism>
<feature type="compositionally biased region" description="Basic and acidic residues" evidence="2">
    <location>
        <begin position="127"/>
        <end position="136"/>
    </location>
</feature>
<dbReference type="AlphaFoldDB" id="A0A8J2S7N1"/>
<dbReference type="CDD" id="cd18315">
    <property type="entry name" value="BTB_POZ_BAB-like"/>
    <property type="match status" value="1"/>
</dbReference>
<protein>
    <recommendedName>
        <fullName evidence="3">BTB domain-containing protein</fullName>
    </recommendedName>
</protein>
<feature type="compositionally biased region" description="Polar residues" evidence="2">
    <location>
        <begin position="162"/>
        <end position="172"/>
    </location>
</feature>
<feature type="region of interest" description="Disordered" evidence="2">
    <location>
        <begin position="253"/>
        <end position="287"/>
    </location>
</feature>
<dbReference type="PANTHER" id="PTHR23110:SF109">
    <property type="entry name" value="FI07618P-RELATED"/>
    <property type="match status" value="1"/>
</dbReference>
<dbReference type="PROSITE" id="PS50097">
    <property type="entry name" value="BTB"/>
    <property type="match status" value="1"/>
</dbReference>
<evidence type="ECO:0000313" key="4">
    <source>
        <dbReference type="EMBL" id="CAH0111085.1"/>
    </source>
</evidence>
<reference evidence="4" key="1">
    <citation type="submission" date="2021-11" db="EMBL/GenBank/DDBJ databases">
        <authorList>
            <person name="Schell T."/>
        </authorList>
    </citation>
    <scope>NUCLEOTIDE SEQUENCE</scope>
    <source>
        <strain evidence="4">M5</strain>
    </source>
</reference>
<dbReference type="OrthoDB" id="10261408at2759"/>
<feature type="region of interest" description="Disordered" evidence="2">
    <location>
        <begin position="125"/>
        <end position="214"/>
    </location>
</feature>
<dbReference type="SMART" id="SM00225">
    <property type="entry name" value="BTB"/>
    <property type="match status" value="1"/>
</dbReference>
<dbReference type="InterPro" id="IPR000210">
    <property type="entry name" value="BTB/POZ_dom"/>
</dbReference>
<comment type="caution">
    <text evidence="4">The sequence shown here is derived from an EMBL/GenBank/DDBJ whole genome shotgun (WGS) entry which is preliminary data.</text>
</comment>
<dbReference type="EMBL" id="CAKKLH010000310">
    <property type="protein sequence ID" value="CAH0111085.1"/>
    <property type="molecule type" value="Genomic_DNA"/>
</dbReference>
<keyword evidence="5" id="KW-1185">Reference proteome</keyword>
<dbReference type="InterPro" id="IPR011333">
    <property type="entry name" value="SKP1/BTB/POZ_sf"/>
</dbReference>
<evidence type="ECO:0000313" key="5">
    <source>
        <dbReference type="Proteomes" id="UP000789390"/>
    </source>
</evidence>
<evidence type="ECO:0000256" key="2">
    <source>
        <dbReference type="SAM" id="MobiDB-lite"/>
    </source>
</evidence>
<dbReference type="GO" id="GO:0005634">
    <property type="term" value="C:nucleus"/>
    <property type="evidence" value="ECO:0007669"/>
    <property type="project" value="TreeGrafter"/>
</dbReference>
<dbReference type="PANTHER" id="PTHR23110">
    <property type="entry name" value="BTB DOMAIN TRANSCRIPTION FACTOR"/>
    <property type="match status" value="1"/>
</dbReference>
<dbReference type="InterPro" id="IPR051095">
    <property type="entry name" value="Dros_DevTransReg"/>
</dbReference>
<evidence type="ECO:0000259" key="3">
    <source>
        <dbReference type="PROSITE" id="PS50097"/>
    </source>
</evidence>
<gene>
    <name evidence="4" type="ORF">DGAL_LOCUS14695</name>
</gene>
<accession>A0A8J2S7N1</accession>
<dbReference type="Proteomes" id="UP000789390">
    <property type="component" value="Unassembled WGS sequence"/>
</dbReference>
<dbReference type="SUPFAM" id="SSF54695">
    <property type="entry name" value="POZ domain"/>
    <property type="match status" value="1"/>
</dbReference>
<name>A0A8J2S7N1_9CRUS</name>
<feature type="compositionally biased region" description="Low complexity" evidence="2">
    <location>
        <begin position="270"/>
        <end position="286"/>
    </location>
</feature>
<dbReference type="Gene3D" id="3.30.710.10">
    <property type="entry name" value="Potassium Channel Kv1.1, Chain A"/>
    <property type="match status" value="1"/>
</dbReference>
<feature type="domain" description="BTB" evidence="3">
    <location>
        <begin position="31"/>
        <end position="101"/>
    </location>
</feature>
<keyword evidence="1" id="KW-0539">Nucleus</keyword>
<evidence type="ECO:0000256" key="1">
    <source>
        <dbReference type="ARBA" id="ARBA00023242"/>
    </source>
</evidence>
<dbReference type="GO" id="GO:0006357">
    <property type="term" value="P:regulation of transcription by RNA polymerase II"/>
    <property type="evidence" value="ECO:0007669"/>
    <property type="project" value="TreeGrafter"/>
</dbReference>
<feature type="compositionally biased region" description="Low complexity" evidence="2">
    <location>
        <begin position="193"/>
        <end position="210"/>
    </location>
</feature>